<evidence type="ECO:0000313" key="2">
    <source>
        <dbReference type="Proteomes" id="UP001187343"/>
    </source>
</evidence>
<name>A0AA88TTA4_9TELE</name>
<dbReference type="EMBL" id="JAUYZG010000015">
    <property type="protein sequence ID" value="KAK2887092.1"/>
    <property type="molecule type" value="Genomic_DNA"/>
</dbReference>
<dbReference type="Proteomes" id="UP001187343">
    <property type="component" value="Unassembled WGS sequence"/>
</dbReference>
<sequence length="141" mass="15028">MPREGVLCMLCRGFDRQIVSVLGCGAKTGRRCVMVGARSDRAISSGCSRHHCTSGGETIPPAVRENARSPGNTESLALPCPLYRTGMVRVVGARQTQTWTYRVGITSQDLPASSYSAVLEACAETTSHVGIVTTSMGRNTH</sequence>
<dbReference type="AlphaFoldDB" id="A0AA88TTA4"/>
<reference evidence="1" key="1">
    <citation type="submission" date="2023-08" db="EMBL/GenBank/DDBJ databases">
        <title>Chromosome-level Genome Assembly of mud carp (Cirrhinus molitorella).</title>
        <authorList>
            <person name="Liu H."/>
        </authorList>
    </citation>
    <scope>NUCLEOTIDE SEQUENCE</scope>
    <source>
        <strain evidence="1">Prfri</strain>
        <tissue evidence="1">Muscle</tissue>
    </source>
</reference>
<keyword evidence="2" id="KW-1185">Reference proteome</keyword>
<proteinExistence type="predicted"/>
<gene>
    <name evidence="1" type="ORF">Q8A67_015320</name>
</gene>
<accession>A0AA88TTA4</accession>
<organism evidence="1 2">
    <name type="scientific">Cirrhinus molitorella</name>
    <name type="common">mud carp</name>
    <dbReference type="NCBI Taxonomy" id="172907"/>
    <lineage>
        <taxon>Eukaryota</taxon>
        <taxon>Metazoa</taxon>
        <taxon>Chordata</taxon>
        <taxon>Craniata</taxon>
        <taxon>Vertebrata</taxon>
        <taxon>Euteleostomi</taxon>
        <taxon>Actinopterygii</taxon>
        <taxon>Neopterygii</taxon>
        <taxon>Teleostei</taxon>
        <taxon>Ostariophysi</taxon>
        <taxon>Cypriniformes</taxon>
        <taxon>Cyprinidae</taxon>
        <taxon>Labeoninae</taxon>
        <taxon>Labeonini</taxon>
        <taxon>Cirrhinus</taxon>
    </lineage>
</organism>
<evidence type="ECO:0000313" key="1">
    <source>
        <dbReference type="EMBL" id="KAK2887092.1"/>
    </source>
</evidence>
<protein>
    <submittedName>
        <fullName evidence="1">Uncharacterized protein</fullName>
    </submittedName>
</protein>
<comment type="caution">
    <text evidence="1">The sequence shown here is derived from an EMBL/GenBank/DDBJ whole genome shotgun (WGS) entry which is preliminary data.</text>
</comment>